<evidence type="ECO:0000313" key="3">
    <source>
        <dbReference type="Proteomes" id="UP000295493"/>
    </source>
</evidence>
<gene>
    <name evidence="2" type="ORF">EV664_101419</name>
</gene>
<feature type="region of interest" description="Disordered" evidence="1">
    <location>
        <begin position="165"/>
        <end position="189"/>
    </location>
</feature>
<dbReference type="RefSeq" id="WP_133494013.1">
    <property type="nucleotide sequence ID" value="NZ_BMLU01000001.1"/>
</dbReference>
<feature type="compositionally biased region" description="Basic and acidic residues" evidence="1">
    <location>
        <begin position="165"/>
        <end position="180"/>
    </location>
</feature>
<dbReference type="EMBL" id="SNWD01000001">
    <property type="protein sequence ID" value="TDN86841.1"/>
    <property type="molecule type" value="Genomic_DNA"/>
</dbReference>
<dbReference type="Proteomes" id="UP000295493">
    <property type="component" value="Unassembled WGS sequence"/>
</dbReference>
<evidence type="ECO:0000313" key="2">
    <source>
        <dbReference type="EMBL" id="TDN86841.1"/>
    </source>
</evidence>
<name>A0A4R6FY23_9SPHN</name>
<accession>A0A4R6FY23</accession>
<reference evidence="2 3" key="1">
    <citation type="submission" date="2019-03" db="EMBL/GenBank/DDBJ databases">
        <title>Genomic Encyclopedia of Type Strains, Phase IV (KMG-IV): sequencing the most valuable type-strain genomes for metagenomic binning, comparative biology and taxonomic classification.</title>
        <authorList>
            <person name="Goeker M."/>
        </authorList>
    </citation>
    <scope>NUCLEOTIDE SEQUENCE [LARGE SCALE GENOMIC DNA]</scope>
    <source>
        <strain evidence="2 3">DSM 25059</strain>
    </source>
</reference>
<evidence type="ECO:0008006" key="4">
    <source>
        <dbReference type="Google" id="ProtNLM"/>
    </source>
</evidence>
<comment type="caution">
    <text evidence="2">The sequence shown here is derived from an EMBL/GenBank/DDBJ whole genome shotgun (WGS) entry which is preliminary data.</text>
</comment>
<keyword evidence="3" id="KW-1185">Reference proteome</keyword>
<dbReference type="SUPFAM" id="SSF46785">
    <property type="entry name" value="Winged helix' DNA-binding domain"/>
    <property type="match status" value="1"/>
</dbReference>
<sequence>MAEKVYSAPLPLHAIWDDRLAGIDLRVLACIAYHDRMSLATGKGQGCTASHGTIAAEIGCNYTNLSKAIKRLGDLGYIERHKPTFGDKRGHVYRVPAFLYGKEESLSFGQRSKGQNSPLALNDVGQTANHAIDIVGQDTEENGSISATSPEQYISLSDVRYSAKAENDTHHKMRDAEASRGRGSRKKLHRNGEPLHETLAKFERQWKQDWTVYQDNLSDWVEWLGDHALYAAENDDSVLSNWATRLSENVAQFAWAEAEIAGSEAS</sequence>
<dbReference type="OrthoDB" id="7864318at2"/>
<proteinExistence type="predicted"/>
<dbReference type="InterPro" id="IPR036390">
    <property type="entry name" value="WH_DNA-bd_sf"/>
</dbReference>
<dbReference type="AlphaFoldDB" id="A0A4R6FY23"/>
<organism evidence="2 3">
    <name type="scientific">Stakelama pacifica</name>
    <dbReference type="NCBI Taxonomy" id="517720"/>
    <lineage>
        <taxon>Bacteria</taxon>
        <taxon>Pseudomonadati</taxon>
        <taxon>Pseudomonadota</taxon>
        <taxon>Alphaproteobacteria</taxon>
        <taxon>Sphingomonadales</taxon>
        <taxon>Sphingomonadaceae</taxon>
        <taxon>Stakelama</taxon>
    </lineage>
</organism>
<protein>
    <recommendedName>
        <fullName evidence="4">Helix-turn-helix protein</fullName>
    </recommendedName>
</protein>
<evidence type="ECO:0000256" key="1">
    <source>
        <dbReference type="SAM" id="MobiDB-lite"/>
    </source>
</evidence>